<evidence type="ECO:0000313" key="1">
    <source>
        <dbReference type="EMBL" id="CAG8586779.1"/>
    </source>
</evidence>
<evidence type="ECO:0000313" key="2">
    <source>
        <dbReference type="Proteomes" id="UP000789405"/>
    </source>
</evidence>
<dbReference type="EMBL" id="CAJVPY010003261">
    <property type="protein sequence ID" value="CAG8586779.1"/>
    <property type="molecule type" value="Genomic_DNA"/>
</dbReference>
<reference evidence="1" key="1">
    <citation type="submission" date="2021-06" db="EMBL/GenBank/DDBJ databases">
        <authorList>
            <person name="Kallberg Y."/>
            <person name="Tangrot J."/>
            <person name="Rosling A."/>
        </authorList>
    </citation>
    <scope>NUCLEOTIDE SEQUENCE</scope>
    <source>
        <strain evidence="1">MA453B</strain>
    </source>
</reference>
<organism evidence="1 2">
    <name type="scientific">Dentiscutata erythropus</name>
    <dbReference type="NCBI Taxonomy" id="1348616"/>
    <lineage>
        <taxon>Eukaryota</taxon>
        <taxon>Fungi</taxon>
        <taxon>Fungi incertae sedis</taxon>
        <taxon>Mucoromycota</taxon>
        <taxon>Glomeromycotina</taxon>
        <taxon>Glomeromycetes</taxon>
        <taxon>Diversisporales</taxon>
        <taxon>Gigasporaceae</taxon>
        <taxon>Dentiscutata</taxon>
    </lineage>
</organism>
<protein>
    <submittedName>
        <fullName evidence="1">2536_t:CDS:1</fullName>
    </submittedName>
</protein>
<keyword evidence="2" id="KW-1185">Reference proteome</keyword>
<accession>A0A9N9G9J1</accession>
<sequence length="98" mass="11088">MPPINRGKSSGNPKCPVCGSHFKYLEAHITRIHRTTLSEDASEQLAQENTTNSADYLTPNLSQEPISISDENFILDNQISRIVFTHSTFNKYTFNFPN</sequence>
<comment type="caution">
    <text evidence="1">The sequence shown here is derived from an EMBL/GenBank/DDBJ whole genome shotgun (WGS) entry which is preliminary data.</text>
</comment>
<dbReference type="OrthoDB" id="10529913at2759"/>
<proteinExistence type="predicted"/>
<dbReference type="Proteomes" id="UP000789405">
    <property type="component" value="Unassembled WGS sequence"/>
</dbReference>
<gene>
    <name evidence="1" type="ORF">DERYTH_LOCUS6966</name>
</gene>
<dbReference type="AlphaFoldDB" id="A0A9N9G9J1"/>
<name>A0A9N9G9J1_9GLOM</name>